<dbReference type="GO" id="GO:0008270">
    <property type="term" value="F:zinc ion binding"/>
    <property type="evidence" value="ECO:0007669"/>
    <property type="project" value="UniProtKB-KW"/>
</dbReference>
<feature type="compositionally biased region" description="Basic and acidic residues" evidence="8">
    <location>
        <begin position="399"/>
        <end position="426"/>
    </location>
</feature>
<gene>
    <name evidence="11" type="ORF">N7458_002107</name>
</gene>
<dbReference type="PROSITE" id="PS51321">
    <property type="entry name" value="TFIIS_CENTRAL"/>
    <property type="match status" value="1"/>
</dbReference>
<reference evidence="11" key="1">
    <citation type="submission" date="2022-12" db="EMBL/GenBank/DDBJ databases">
        <authorList>
            <person name="Petersen C."/>
        </authorList>
    </citation>
    <scope>NUCLEOTIDE SEQUENCE</scope>
    <source>
        <strain evidence="11">IBT 16125</strain>
    </source>
</reference>
<dbReference type="InterPro" id="IPR019786">
    <property type="entry name" value="Zinc_finger_PHD-type_CS"/>
</dbReference>
<feature type="compositionally biased region" description="Polar residues" evidence="8">
    <location>
        <begin position="1"/>
        <end position="16"/>
    </location>
</feature>
<dbReference type="InterPro" id="IPR019787">
    <property type="entry name" value="Znf_PHD-finger"/>
</dbReference>
<name>A0AAD6G6H1_9EURO</name>
<sequence>MAGKQSYTTLVPTTATVEPPTGGTKRRKPGMETSTTESAVLTMKPDEPRRSGRATKGQHKNLELPDATSKKGKSKSPKDQKDKSSKASAEPTPGPSDGEEEEIIRCICGEYEEEEDVERDMICCDQCSAWQHNDCMGLTFAKGQEPDQYYCEQCKPENHKALLDKIAKGEKPWEEVAEKRRQEAEEKKSKRKKGKKGGRKSQGKTEVSTPARAGTSATPGPGPSPATGASVSAEPEKNGHGGDSRRSSTNKRKLEESVEDDMGPQVKQQRVSPQAPTGPASRLKAESPADTPAGATVDALGNPARKSAATALIRLFVDQITAAQKKGSYTLPAGQLAEDAARQLGLSIEDAMYHNFCGRAGEPTESYKLQLRTILFNVKKNPSLRDRLLVGNLSPESLARMKPEDMASEELQQKDAEIKRESERQHIIIQEQGPRIRRTHKGEELVEDETHTAASESVFSAGPRRATEADGSPGNQSPLTPKVQQSTRFQNEHGHGQSPTGGHHDHVFPEVSTNIREPVPHGGKIQADAEIDQLLRDDEPESPPYSPKDFNDDHLVWRGKVAMVPVSEFSSSAKHVGGADLSGRIPWSQLAPPTLQVDGRIEIQLASSYLCGLRFSSSTDVSVIAVSYPDLPSERAGFDKLFDYFKNRSRYGVIGKHPLSAVKDTYIIPIEAGTTTKPEFIELLENNSLEDTINERTLLIVFVVKTGESNPPSVQPPSHQASQEPPVSASPLTAAGATPQQPQFVTPSQGSTPQVAPTPPATLSGAAPNTAAYAQQQAPQPGQYPAFQQQALTGVPAAVQVLGTQVNAPAIQQLLKTAPNVDVAQLNVVRDILARQPAAAANYDALMQALFETQANGRVPPATA</sequence>
<dbReference type="InterPro" id="IPR036575">
    <property type="entry name" value="TFIIS_cen_dom_sf"/>
</dbReference>
<evidence type="ECO:0000256" key="5">
    <source>
        <dbReference type="ARBA" id="ARBA00022771"/>
    </source>
</evidence>
<dbReference type="InterPro" id="IPR003618">
    <property type="entry name" value="TFIIS_cen_dom"/>
</dbReference>
<evidence type="ECO:0000259" key="10">
    <source>
        <dbReference type="PROSITE" id="PS51321"/>
    </source>
</evidence>
<feature type="compositionally biased region" description="Low complexity" evidence="8">
    <location>
        <begin position="208"/>
        <end position="230"/>
    </location>
</feature>
<dbReference type="InterPro" id="IPR055499">
    <property type="entry name" value="DUF7071"/>
</dbReference>
<dbReference type="Pfam" id="PF07500">
    <property type="entry name" value="TFIIS_M"/>
    <property type="match status" value="1"/>
</dbReference>
<dbReference type="GO" id="GO:0005634">
    <property type="term" value="C:nucleus"/>
    <property type="evidence" value="ECO:0007669"/>
    <property type="project" value="TreeGrafter"/>
</dbReference>
<evidence type="ECO:0000256" key="3">
    <source>
        <dbReference type="ARBA" id="ARBA00021616"/>
    </source>
</evidence>
<feature type="compositionally biased region" description="Basic and acidic residues" evidence="8">
    <location>
        <begin position="168"/>
        <end position="188"/>
    </location>
</feature>
<dbReference type="FunFam" id="3.30.40.10:FF:000560">
    <property type="entry name" value="Putative PHD finger domain protein"/>
    <property type="match status" value="1"/>
</dbReference>
<feature type="compositionally biased region" description="Polar residues" evidence="8">
    <location>
        <begin position="738"/>
        <end position="755"/>
    </location>
</feature>
<dbReference type="EMBL" id="JAPVEA010000002">
    <property type="protein sequence ID" value="KAJ5460555.1"/>
    <property type="molecule type" value="Genomic_DNA"/>
</dbReference>
<proteinExistence type="inferred from homology"/>
<dbReference type="Gene3D" id="3.30.40.10">
    <property type="entry name" value="Zinc/RING finger domain, C3HC4 (zinc finger)"/>
    <property type="match status" value="1"/>
</dbReference>
<dbReference type="PROSITE" id="PS01359">
    <property type="entry name" value="ZF_PHD_1"/>
    <property type="match status" value="1"/>
</dbReference>
<dbReference type="Proteomes" id="UP001213681">
    <property type="component" value="Unassembled WGS sequence"/>
</dbReference>
<dbReference type="SMART" id="SM00249">
    <property type="entry name" value="PHD"/>
    <property type="match status" value="1"/>
</dbReference>
<feature type="compositionally biased region" description="Basic residues" evidence="8">
    <location>
        <begin position="189"/>
        <end position="202"/>
    </location>
</feature>
<dbReference type="SUPFAM" id="SSF57903">
    <property type="entry name" value="FYVE/PHD zinc finger"/>
    <property type="match status" value="1"/>
</dbReference>
<keyword evidence="4" id="KW-0479">Metal-binding</keyword>
<dbReference type="GO" id="GO:0006362">
    <property type="term" value="P:transcription elongation by RNA polymerase I"/>
    <property type="evidence" value="ECO:0007669"/>
    <property type="project" value="TreeGrafter"/>
</dbReference>
<comment type="caution">
    <text evidence="11">The sequence shown here is derived from an EMBL/GenBank/DDBJ whole genome shotgun (WGS) entry which is preliminary data.</text>
</comment>
<evidence type="ECO:0000313" key="11">
    <source>
        <dbReference type="EMBL" id="KAJ5460555.1"/>
    </source>
</evidence>
<evidence type="ECO:0000256" key="4">
    <source>
        <dbReference type="ARBA" id="ARBA00022723"/>
    </source>
</evidence>
<reference evidence="11" key="2">
    <citation type="journal article" date="2023" name="IMA Fungus">
        <title>Comparative genomic study of the Penicillium genus elucidates a diverse pangenome and 15 lateral gene transfer events.</title>
        <authorList>
            <person name="Petersen C."/>
            <person name="Sorensen T."/>
            <person name="Nielsen M.R."/>
            <person name="Sondergaard T.E."/>
            <person name="Sorensen J.L."/>
            <person name="Fitzpatrick D.A."/>
            <person name="Frisvad J.C."/>
            <person name="Nielsen K.L."/>
        </authorList>
    </citation>
    <scope>NUCLEOTIDE SEQUENCE</scope>
    <source>
        <strain evidence="11">IBT 16125</strain>
    </source>
</reference>
<dbReference type="PANTHER" id="PTHR11477">
    <property type="entry name" value="TRANSCRIPTION FACTOR S-II ZINC FINGER DOMAIN-CONTAINING PROTEIN"/>
    <property type="match status" value="1"/>
</dbReference>
<dbReference type="PROSITE" id="PS50016">
    <property type="entry name" value="ZF_PHD_2"/>
    <property type="match status" value="1"/>
</dbReference>
<dbReference type="GO" id="GO:0031564">
    <property type="term" value="P:transcription antitermination"/>
    <property type="evidence" value="ECO:0007669"/>
    <property type="project" value="TreeGrafter"/>
</dbReference>
<comment type="function">
    <text evidence="1">Negative regulator of transcription elongation.</text>
</comment>
<keyword evidence="6" id="KW-0862">Zinc</keyword>
<feature type="region of interest" description="Disordered" evidence="8">
    <location>
        <begin position="709"/>
        <end position="781"/>
    </location>
</feature>
<organism evidence="11 12">
    <name type="scientific">Penicillium daleae</name>
    <dbReference type="NCBI Taxonomy" id="63821"/>
    <lineage>
        <taxon>Eukaryota</taxon>
        <taxon>Fungi</taxon>
        <taxon>Dikarya</taxon>
        <taxon>Ascomycota</taxon>
        <taxon>Pezizomycotina</taxon>
        <taxon>Eurotiomycetes</taxon>
        <taxon>Eurotiomycetidae</taxon>
        <taxon>Eurotiales</taxon>
        <taxon>Aspergillaceae</taxon>
        <taxon>Penicillium</taxon>
    </lineage>
</organism>
<feature type="compositionally biased region" description="Polar residues" evidence="8">
    <location>
        <begin position="266"/>
        <end position="275"/>
    </location>
</feature>
<comment type="similarity">
    <text evidence="2">Belongs to the BYE1 family.</text>
</comment>
<dbReference type="CDD" id="cd21538">
    <property type="entry name" value="SPOC_TFIIS"/>
    <property type="match status" value="1"/>
</dbReference>
<dbReference type="InterPro" id="IPR013083">
    <property type="entry name" value="Znf_RING/FYVE/PHD"/>
</dbReference>
<dbReference type="GO" id="GO:0031440">
    <property type="term" value="P:regulation of mRNA 3'-end processing"/>
    <property type="evidence" value="ECO:0007669"/>
    <property type="project" value="TreeGrafter"/>
</dbReference>
<feature type="compositionally biased region" description="Basic and acidic residues" evidence="8">
    <location>
        <begin position="234"/>
        <end position="256"/>
    </location>
</feature>
<dbReference type="PANTHER" id="PTHR11477:SF11">
    <property type="entry name" value="TRANSCRIPTION FACTOR BYE1"/>
    <property type="match status" value="1"/>
</dbReference>
<evidence type="ECO:0000256" key="7">
    <source>
        <dbReference type="PROSITE-ProRule" id="PRU00146"/>
    </source>
</evidence>
<dbReference type="RefSeq" id="XP_056769597.1">
    <property type="nucleotide sequence ID" value="XM_056905490.1"/>
</dbReference>
<dbReference type="GO" id="GO:0001139">
    <property type="term" value="F:RNA polymerase II complex recruiting activity"/>
    <property type="evidence" value="ECO:0007669"/>
    <property type="project" value="TreeGrafter"/>
</dbReference>
<evidence type="ECO:0000256" key="6">
    <source>
        <dbReference type="ARBA" id="ARBA00022833"/>
    </source>
</evidence>
<evidence type="ECO:0000256" key="1">
    <source>
        <dbReference type="ARBA" id="ARBA00002311"/>
    </source>
</evidence>
<feature type="compositionally biased region" description="Polar residues" evidence="8">
    <location>
        <begin position="473"/>
        <end position="489"/>
    </location>
</feature>
<dbReference type="InterPro" id="IPR011011">
    <property type="entry name" value="Znf_FYVE_PHD"/>
</dbReference>
<feature type="region of interest" description="Disordered" evidence="8">
    <location>
        <begin position="168"/>
        <end position="300"/>
    </location>
</feature>
<keyword evidence="12" id="KW-1185">Reference proteome</keyword>
<dbReference type="GeneID" id="81595733"/>
<evidence type="ECO:0000256" key="2">
    <source>
        <dbReference type="ARBA" id="ARBA00011050"/>
    </source>
</evidence>
<feature type="compositionally biased region" description="Low complexity" evidence="8">
    <location>
        <begin position="766"/>
        <end position="781"/>
    </location>
</feature>
<evidence type="ECO:0000259" key="9">
    <source>
        <dbReference type="PROSITE" id="PS50016"/>
    </source>
</evidence>
<dbReference type="GO" id="GO:0000977">
    <property type="term" value="F:RNA polymerase II transcription regulatory region sequence-specific DNA binding"/>
    <property type="evidence" value="ECO:0007669"/>
    <property type="project" value="TreeGrafter"/>
</dbReference>
<evidence type="ECO:0000256" key="8">
    <source>
        <dbReference type="SAM" id="MobiDB-lite"/>
    </source>
</evidence>
<dbReference type="AlphaFoldDB" id="A0AAD6G6H1"/>
<feature type="compositionally biased region" description="Basic and acidic residues" evidence="8">
    <location>
        <begin position="441"/>
        <end position="451"/>
    </location>
</feature>
<dbReference type="Pfam" id="PF07744">
    <property type="entry name" value="SPOC"/>
    <property type="match status" value="1"/>
</dbReference>
<keyword evidence="5 7" id="KW-0863">Zinc-finger</keyword>
<feature type="compositionally biased region" description="Polar residues" evidence="8">
    <location>
        <begin position="709"/>
        <end position="725"/>
    </location>
</feature>
<dbReference type="SMART" id="SM00510">
    <property type="entry name" value="TFS2M"/>
    <property type="match status" value="1"/>
</dbReference>
<dbReference type="InterPro" id="IPR001965">
    <property type="entry name" value="Znf_PHD"/>
</dbReference>
<dbReference type="InterPro" id="IPR012921">
    <property type="entry name" value="SPOC_C"/>
</dbReference>
<accession>A0AAD6G6H1</accession>
<feature type="region of interest" description="Disordered" evidence="8">
    <location>
        <begin position="1"/>
        <end position="102"/>
    </location>
</feature>
<dbReference type="GO" id="GO:0006368">
    <property type="term" value="P:transcription elongation by RNA polymerase II"/>
    <property type="evidence" value="ECO:0007669"/>
    <property type="project" value="TreeGrafter"/>
</dbReference>
<dbReference type="Gene3D" id="1.10.472.30">
    <property type="entry name" value="Transcription elongation factor S-II, central domain"/>
    <property type="match status" value="1"/>
</dbReference>
<dbReference type="Pfam" id="PF00628">
    <property type="entry name" value="PHD"/>
    <property type="match status" value="1"/>
</dbReference>
<feature type="domain" description="PHD-type" evidence="9">
    <location>
        <begin position="103"/>
        <end position="157"/>
    </location>
</feature>
<feature type="domain" description="TFIIS central" evidence="10">
    <location>
        <begin position="304"/>
        <end position="434"/>
    </location>
</feature>
<evidence type="ECO:0000313" key="12">
    <source>
        <dbReference type="Proteomes" id="UP001213681"/>
    </source>
</evidence>
<dbReference type="SUPFAM" id="SSF46942">
    <property type="entry name" value="Elongation factor TFIIS domain 2"/>
    <property type="match status" value="1"/>
</dbReference>
<protein>
    <recommendedName>
        <fullName evidence="3">Transcription factor BYE1</fullName>
    </recommendedName>
</protein>
<dbReference type="Pfam" id="PF23257">
    <property type="entry name" value="DUF7071"/>
    <property type="match status" value="1"/>
</dbReference>
<feature type="region of interest" description="Disordered" evidence="8">
    <location>
        <begin position="399"/>
        <end position="508"/>
    </location>
</feature>
<feature type="compositionally biased region" description="Basic and acidic residues" evidence="8">
    <location>
        <begin position="76"/>
        <end position="85"/>
    </location>
</feature>